<accession>A0ACC6V2F2</accession>
<dbReference type="Proteomes" id="UP000033636">
    <property type="component" value="Unassembled WGS sequence"/>
</dbReference>
<proteinExistence type="predicted"/>
<protein>
    <submittedName>
        <fullName evidence="1">Uncharacterized protein</fullName>
    </submittedName>
</protein>
<gene>
    <name evidence="1" type="ORF">TU35_006150</name>
</gene>
<evidence type="ECO:0000313" key="1">
    <source>
        <dbReference type="EMBL" id="MFB6490810.1"/>
    </source>
</evidence>
<sequence length="95" mass="10149">MITLTQVVALVVPFIFGLLIGVLIRRLIGVAIVLLAIFLLAIALGYLTPSAAMQILQSIGYTAYQAAEKLGVLKSMIPFSSLTFIIGLVIGLFIK</sequence>
<comment type="caution">
    <text evidence="1">The sequence shown here is derived from an EMBL/GenBank/DDBJ whole genome shotgun (WGS) entry which is preliminary data.</text>
</comment>
<dbReference type="EMBL" id="JZWT02000014">
    <property type="protein sequence ID" value="MFB6490810.1"/>
    <property type="molecule type" value="Genomic_DNA"/>
</dbReference>
<reference evidence="1" key="1">
    <citation type="submission" date="2024-07" db="EMBL/GenBank/DDBJ databases">
        <title>Metagenome and Metagenome-Assembled Genomes of Archaea from a hot spring from the geothermal field of Los Azufres, Mexico.</title>
        <authorList>
            <person name="Marin-Paredes R."/>
            <person name="Martinez-Romero E."/>
            <person name="Servin-Garciduenas L.E."/>
        </authorList>
    </citation>
    <scope>NUCLEOTIDE SEQUENCE</scope>
</reference>
<organism evidence="1 2">
    <name type="scientific">Thermoproteus sp. AZ2</name>
    <dbReference type="NCBI Taxonomy" id="1609232"/>
    <lineage>
        <taxon>Archaea</taxon>
        <taxon>Thermoproteota</taxon>
        <taxon>Thermoprotei</taxon>
        <taxon>Thermoproteales</taxon>
        <taxon>Thermoproteaceae</taxon>
        <taxon>Thermoproteus</taxon>
    </lineage>
</organism>
<name>A0ACC6V2F2_9CREN</name>
<evidence type="ECO:0000313" key="2">
    <source>
        <dbReference type="Proteomes" id="UP000033636"/>
    </source>
</evidence>